<comment type="caution">
    <text evidence="6">The sequence shown here is derived from an EMBL/GenBank/DDBJ whole genome shotgun (WGS) entry which is preliminary data.</text>
</comment>
<evidence type="ECO:0000256" key="1">
    <source>
        <dbReference type="ARBA" id="ARBA00023015"/>
    </source>
</evidence>
<dbReference type="RefSeq" id="WP_267989048.1">
    <property type="nucleotide sequence ID" value="NZ_JAPJZI010000001.1"/>
</dbReference>
<dbReference type="GO" id="GO:0003677">
    <property type="term" value="F:DNA binding"/>
    <property type="evidence" value="ECO:0007669"/>
    <property type="project" value="UniProtKB-UniRule"/>
</dbReference>
<dbReference type="PANTHER" id="PTHR47506:SF1">
    <property type="entry name" value="HTH-TYPE TRANSCRIPTIONAL REGULATOR YJDC"/>
    <property type="match status" value="1"/>
</dbReference>
<dbReference type="SUPFAM" id="SSF46689">
    <property type="entry name" value="Homeodomain-like"/>
    <property type="match status" value="1"/>
</dbReference>
<feature type="DNA-binding region" description="H-T-H motif" evidence="4">
    <location>
        <begin position="27"/>
        <end position="46"/>
    </location>
</feature>
<reference evidence="6" key="1">
    <citation type="submission" date="2022-11" db="EMBL/GenBank/DDBJ databases">
        <title>Draft genome sequence of Hoeflea poritis E7-10 and Hoeflea prorocentri PM5-8, separated from scleractinian coral Porites lutea and marine dinoflagellate.</title>
        <authorList>
            <person name="Zhang G."/>
            <person name="Wei Q."/>
            <person name="Cai L."/>
        </authorList>
    </citation>
    <scope>NUCLEOTIDE SEQUENCE</scope>
    <source>
        <strain evidence="6">PM5-8</strain>
    </source>
</reference>
<evidence type="ECO:0000313" key="7">
    <source>
        <dbReference type="Proteomes" id="UP001151234"/>
    </source>
</evidence>
<protein>
    <submittedName>
        <fullName evidence="6">TetR/AcrR family transcriptional regulator</fullName>
    </submittedName>
</protein>
<evidence type="ECO:0000313" key="6">
    <source>
        <dbReference type="EMBL" id="MDA5397589.1"/>
    </source>
</evidence>
<feature type="domain" description="HTH tetR-type" evidence="5">
    <location>
        <begin position="4"/>
        <end position="64"/>
    </location>
</feature>
<keyword evidence="2 4" id="KW-0238">DNA-binding</keyword>
<evidence type="ECO:0000256" key="4">
    <source>
        <dbReference type="PROSITE-ProRule" id="PRU00335"/>
    </source>
</evidence>
<dbReference type="InterPro" id="IPR009057">
    <property type="entry name" value="Homeodomain-like_sf"/>
</dbReference>
<name>A0A9X3UIF6_9HYPH</name>
<accession>A0A9X3UIF6</accession>
<dbReference type="InterPro" id="IPR001647">
    <property type="entry name" value="HTH_TetR"/>
</dbReference>
<evidence type="ECO:0000256" key="2">
    <source>
        <dbReference type="ARBA" id="ARBA00023125"/>
    </source>
</evidence>
<organism evidence="6 7">
    <name type="scientific">Hoeflea prorocentri</name>
    <dbReference type="NCBI Taxonomy" id="1922333"/>
    <lineage>
        <taxon>Bacteria</taxon>
        <taxon>Pseudomonadati</taxon>
        <taxon>Pseudomonadota</taxon>
        <taxon>Alphaproteobacteria</taxon>
        <taxon>Hyphomicrobiales</taxon>
        <taxon>Rhizobiaceae</taxon>
        <taxon>Hoeflea</taxon>
    </lineage>
</organism>
<dbReference type="EMBL" id="JAPJZI010000001">
    <property type="protein sequence ID" value="MDA5397589.1"/>
    <property type="molecule type" value="Genomic_DNA"/>
</dbReference>
<evidence type="ECO:0000256" key="3">
    <source>
        <dbReference type="ARBA" id="ARBA00023163"/>
    </source>
</evidence>
<dbReference type="PANTHER" id="PTHR47506">
    <property type="entry name" value="TRANSCRIPTIONAL REGULATORY PROTEIN"/>
    <property type="match status" value="1"/>
</dbReference>
<keyword evidence="3" id="KW-0804">Transcription</keyword>
<dbReference type="Proteomes" id="UP001151234">
    <property type="component" value="Unassembled WGS sequence"/>
</dbReference>
<gene>
    <name evidence="6" type="ORF">OQ273_03285</name>
</gene>
<dbReference type="SUPFAM" id="SSF48498">
    <property type="entry name" value="Tetracyclin repressor-like, C-terminal domain"/>
    <property type="match status" value="1"/>
</dbReference>
<sequence>MTKADTRTALMDAAEQAVRARGHDGFSYADLSEAIGIRKASIHYHFPAKSDLLTAIMERYRDRMSAHLADIDRAHDSASERLAAYLDVYRVALQNCTTTCLCVAFCVGQDGLSDETRTEIGRFRAMVTDWLEATFRLGAEDKSVHSPSVPDEEAAALYSLAEGAQIAARFEGKMARFDAAIAQFMRRLEKAG</sequence>
<evidence type="ECO:0000259" key="5">
    <source>
        <dbReference type="PROSITE" id="PS50977"/>
    </source>
</evidence>
<dbReference type="PROSITE" id="PS50977">
    <property type="entry name" value="HTH_TETR_2"/>
    <property type="match status" value="1"/>
</dbReference>
<dbReference type="InterPro" id="IPR036271">
    <property type="entry name" value="Tet_transcr_reg_TetR-rel_C_sf"/>
</dbReference>
<dbReference type="AlphaFoldDB" id="A0A9X3UIF6"/>
<dbReference type="Pfam" id="PF00440">
    <property type="entry name" value="TetR_N"/>
    <property type="match status" value="1"/>
</dbReference>
<dbReference type="PRINTS" id="PR00455">
    <property type="entry name" value="HTHTETR"/>
</dbReference>
<dbReference type="Gene3D" id="1.10.357.10">
    <property type="entry name" value="Tetracycline Repressor, domain 2"/>
    <property type="match status" value="1"/>
</dbReference>
<keyword evidence="7" id="KW-1185">Reference proteome</keyword>
<proteinExistence type="predicted"/>
<keyword evidence="1" id="KW-0805">Transcription regulation</keyword>